<feature type="domain" description="CusB-like beta-barrel" evidence="8">
    <location>
        <begin position="251"/>
        <end position="324"/>
    </location>
</feature>
<evidence type="ECO:0000256" key="3">
    <source>
        <dbReference type="ARBA" id="ARBA00023054"/>
    </source>
</evidence>
<keyword evidence="3 4" id="KW-0175">Coiled coil</keyword>
<dbReference type="InterPro" id="IPR050465">
    <property type="entry name" value="UPF0194_transport"/>
</dbReference>
<dbReference type="PANTHER" id="PTHR32347:SF14">
    <property type="entry name" value="EFFLUX SYSTEM COMPONENT YKNX-RELATED"/>
    <property type="match status" value="1"/>
</dbReference>
<comment type="caution">
    <text evidence="9">The sequence shown here is derived from an EMBL/GenBank/DDBJ whole genome shotgun (WGS) entry which is preliminary data.</text>
</comment>
<reference evidence="9 10" key="1">
    <citation type="submission" date="2024-07" db="EMBL/GenBank/DDBJ databases">
        <title>Uliginosibacterium flavum JJ3220;KACC:17644.</title>
        <authorList>
            <person name="Kim M.K."/>
        </authorList>
    </citation>
    <scope>NUCLEOTIDE SEQUENCE [LARGE SCALE GENOMIC DNA]</scope>
    <source>
        <strain evidence="9 10">KACC:17644</strain>
    </source>
</reference>
<evidence type="ECO:0000313" key="9">
    <source>
        <dbReference type="EMBL" id="MET7016232.1"/>
    </source>
</evidence>
<feature type="coiled-coil region" evidence="4">
    <location>
        <begin position="129"/>
        <end position="156"/>
    </location>
</feature>
<name>A0ABV2TQM5_9RHOO</name>
<keyword evidence="6" id="KW-1133">Transmembrane helix</keyword>
<feature type="compositionally biased region" description="Acidic residues" evidence="5">
    <location>
        <begin position="418"/>
        <end position="427"/>
    </location>
</feature>
<dbReference type="Gene3D" id="2.40.30.170">
    <property type="match status" value="1"/>
</dbReference>
<evidence type="ECO:0000256" key="4">
    <source>
        <dbReference type="SAM" id="Coils"/>
    </source>
</evidence>
<feature type="compositionally biased region" description="Basic and acidic residues" evidence="5">
    <location>
        <begin position="404"/>
        <end position="413"/>
    </location>
</feature>
<keyword evidence="6" id="KW-0472">Membrane</keyword>
<comment type="subcellular location">
    <subcellularLocation>
        <location evidence="1">Cell envelope</location>
    </subcellularLocation>
</comment>
<evidence type="ECO:0000256" key="2">
    <source>
        <dbReference type="ARBA" id="ARBA00009477"/>
    </source>
</evidence>
<dbReference type="Gene3D" id="2.40.50.100">
    <property type="match status" value="1"/>
</dbReference>
<feature type="domain" description="Multidrug resistance protein MdtA-like barrel-sandwich hybrid" evidence="7">
    <location>
        <begin position="81"/>
        <end position="237"/>
    </location>
</feature>
<evidence type="ECO:0000259" key="7">
    <source>
        <dbReference type="Pfam" id="PF25917"/>
    </source>
</evidence>
<feature type="region of interest" description="Disordered" evidence="5">
    <location>
        <begin position="350"/>
        <end position="378"/>
    </location>
</feature>
<feature type="region of interest" description="Disordered" evidence="5">
    <location>
        <begin position="404"/>
        <end position="427"/>
    </location>
</feature>
<feature type="transmembrane region" description="Helical" evidence="6">
    <location>
        <begin position="27"/>
        <end position="47"/>
    </location>
</feature>
<dbReference type="SUPFAM" id="SSF111369">
    <property type="entry name" value="HlyD-like secretion proteins"/>
    <property type="match status" value="1"/>
</dbReference>
<dbReference type="InterPro" id="IPR058792">
    <property type="entry name" value="Beta-barrel_RND_2"/>
</dbReference>
<sequence>MSDTPKSTPPSITQVLAASRKPRTHRLLWWLVGLGLLICAGGAYVWFKNSGSKGPRHVTSAVTRGDIVVTVTATGNLQPINTVDVGSEISGTMANVYVDFNDKVKKGQVLAQLDTTKLQTALERSRATLAANQARVAQARATLEESKQALARFEEVSRLSGGKVPSATELDAARAKLARAVADQATAEAAATESAGAVKQGETDLGKATIRSSTNGIVLKRTVEPGQTVAASLQAPVLFSLAEDLSEMELIVSVSEADVGQVREGMPATFTVDAYPDKVFPASIKQVRYGATTVDNVVSYQTVLLVKNADLKLRPGMTATADIKVAEHKGVLLVPNAALRFKPAERAKKTEGSVLSALMPRPPTPPRPQVRSNGEGKNRTRVWIKTAEALKPVPVRVLLTDGRNTEVESKELQVGDEVVTDTEEQAK</sequence>
<dbReference type="PANTHER" id="PTHR32347">
    <property type="entry name" value="EFFLUX SYSTEM COMPONENT YKNX-RELATED"/>
    <property type="match status" value="1"/>
</dbReference>
<dbReference type="Pfam" id="PF25954">
    <property type="entry name" value="Beta-barrel_RND_2"/>
    <property type="match status" value="1"/>
</dbReference>
<proteinExistence type="inferred from homology"/>
<accession>A0ABV2TQM5</accession>
<dbReference type="Pfam" id="PF25917">
    <property type="entry name" value="BSH_RND"/>
    <property type="match status" value="1"/>
</dbReference>
<evidence type="ECO:0000256" key="6">
    <source>
        <dbReference type="SAM" id="Phobius"/>
    </source>
</evidence>
<dbReference type="NCBIfam" id="TIGR01730">
    <property type="entry name" value="RND_mfp"/>
    <property type="match status" value="1"/>
</dbReference>
<evidence type="ECO:0000256" key="5">
    <source>
        <dbReference type="SAM" id="MobiDB-lite"/>
    </source>
</evidence>
<comment type="similarity">
    <text evidence="2">Belongs to the membrane fusion protein (MFP) (TC 8.A.1) family.</text>
</comment>
<keyword evidence="10" id="KW-1185">Reference proteome</keyword>
<dbReference type="InterPro" id="IPR006143">
    <property type="entry name" value="RND_pump_MFP"/>
</dbReference>
<organism evidence="9 10">
    <name type="scientific">Uliginosibacterium flavum</name>
    <dbReference type="NCBI Taxonomy" id="1396831"/>
    <lineage>
        <taxon>Bacteria</taxon>
        <taxon>Pseudomonadati</taxon>
        <taxon>Pseudomonadota</taxon>
        <taxon>Betaproteobacteria</taxon>
        <taxon>Rhodocyclales</taxon>
        <taxon>Zoogloeaceae</taxon>
        <taxon>Uliginosibacterium</taxon>
    </lineage>
</organism>
<dbReference type="Gene3D" id="2.40.420.20">
    <property type="match status" value="1"/>
</dbReference>
<dbReference type="RefSeq" id="WP_354602691.1">
    <property type="nucleotide sequence ID" value="NZ_JBEWZI010000032.1"/>
</dbReference>
<dbReference type="InterPro" id="IPR058625">
    <property type="entry name" value="MdtA-like_BSH"/>
</dbReference>
<evidence type="ECO:0000256" key="1">
    <source>
        <dbReference type="ARBA" id="ARBA00004196"/>
    </source>
</evidence>
<evidence type="ECO:0000259" key="8">
    <source>
        <dbReference type="Pfam" id="PF25954"/>
    </source>
</evidence>
<gene>
    <name evidence="9" type="ORF">ABXR19_18750</name>
</gene>
<dbReference type="EMBL" id="JBEWZI010000032">
    <property type="protein sequence ID" value="MET7016232.1"/>
    <property type="molecule type" value="Genomic_DNA"/>
</dbReference>
<evidence type="ECO:0000313" key="10">
    <source>
        <dbReference type="Proteomes" id="UP001549691"/>
    </source>
</evidence>
<keyword evidence="6" id="KW-0812">Transmembrane</keyword>
<dbReference type="Proteomes" id="UP001549691">
    <property type="component" value="Unassembled WGS sequence"/>
</dbReference>
<protein>
    <submittedName>
        <fullName evidence="9">Efflux RND transporter periplasmic adaptor subunit</fullName>
    </submittedName>
</protein>